<evidence type="ECO:0000256" key="5">
    <source>
        <dbReference type="ARBA" id="ARBA00023242"/>
    </source>
</evidence>
<comment type="subcellular location">
    <subcellularLocation>
        <location evidence="2">Cytoplasm</location>
    </subcellularLocation>
    <subcellularLocation>
        <location evidence="1">Nucleus</location>
    </subcellularLocation>
</comment>
<dbReference type="VEuPathDB" id="VectorBase:PPAPM1_010267"/>
<dbReference type="InterPro" id="IPR033205">
    <property type="entry name" value="COP9_CSN8"/>
</dbReference>
<keyword evidence="5" id="KW-0539">Nucleus</keyword>
<dbReference type="RefSeq" id="XP_055709996.1">
    <property type="nucleotide sequence ID" value="XM_055854021.1"/>
</dbReference>
<keyword evidence="3" id="KW-0963">Cytoplasm</keyword>
<dbReference type="EMBL" id="AJVK01006692">
    <property type="status" value="NOT_ANNOTATED_CDS"/>
    <property type="molecule type" value="Genomic_DNA"/>
</dbReference>
<dbReference type="PANTHER" id="PTHR13339">
    <property type="entry name" value="COP9 SIGNALOSOME COMPLEX SUBUNIT 8"/>
    <property type="match status" value="1"/>
</dbReference>
<evidence type="ECO:0000313" key="7">
    <source>
        <dbReference type="EnsemblMetazoa" id="PPAI009229-PA"/>
    </source>
</evidence>
<dbReference type="GO" id="GO:0010387">
    <property type="term" value="P:COP9 signalosome assembly"/>
    <property type="evidence" value="ECO:0007669"/>
    <property type="project" value="InterPro"/>
</dbReference>
<dbReference type="PANTHER" id="PTHR13339:SF0">
    <property type="entry name" value="COP9 SIGNALOSOME COMPLEX SUBUNIT 8"/>
    <property type="match status" value="1"/>
</dbReference>
<keyword evidence="8" id="KW-1185">Reference proteome</keyword>
<evidence type="ECO:0000259" key="6">
    <source>
        <dbReference type="Pfam" id="PF10075"/>
    </source>
</evidence>
<dbReference type="VEuPathDB" id="VectorBase:PPAI009229"/>
<dbReference type="GO" id="GO:0005737">
    <property type="term" value="C:cytoplasm"/>
    <property type="evidence" value="ECO:0007669"/>
    <property type="project" value="UniProtKB-SubCell"/>
</dbReference>
<feature type="domain" description="CSN8/PSMD8/EIF3K" evidence="6">
    <location>
        <begin position="27"/>
        <end position="157"/>
    </location>
</feature>
<accession>A0A1B0DLI9</accession>
<dbReference type="GO" id="GO:0000338">
    <property type="term" value="P:protein deneddylation"/>
    <property type="evidence" value="ECO:0007669"/>
    <property type="project" value="InterPro"/>
</dbReference>
<evidence type="ECO:0000256" key="1">
    <source>
        <dbReference type="ARBA" id="ARBA00004123"/>
    </source>
</evidence>
<dbReference type="GO" id="GO:0008180">
    <property type="term" value="C:COP9 signalosome"/>
    <property type="evidence" value="ECO:0007669"/>
    <property type="project" value="UniProtKB-KW"/>
</dbReference>
<dbReference type="Proteomes" id="UP000092462">
    <property type="component" value="Unassembled WGS sequence"/>
</dbReference>
<proteinExistence type="predicted"/>
<evidence type="ECO:0000256" key="4">
    <source>
        <dbReference type="ARBA" id="ARBA00022790"/>
    </source>
</evidence>
<organism evidence="7 8">
    <name type="scientific">Phlebotomus papatasi</name>
    <name type="common">Sandfly</name>
    <dbReference type="NCBI Taxonomy" id="29031"/>
    <lineage>
        <taxon>Eukaryota</taxon>
        <taxon>Metazoa</taxon>
        <taxon>Ecdysozoa</taxon>
        <taxon>Arthropoda</taxon>
        <taxon>Hexapoda</taxon>
        <taxon>Insecta</taxon>
        <taxon>Pterygota</taxon>
        <taxon>Neoptera</taxon>
        <taxon>Endopterygota</taxon>
        <taxon>Diptera</taxon>
        <taxon>Nematocera</taxon>
        <taxon>Psychodoidea</taxon>
        <taxon>Psychodidae</taxon>
        <taxon>Phlebotomus</taxon>
        <taxon>Phlebotomus</taxon>
    </lineage>
</organism>
<evidence type="ECO:0000256" key="3">
    <source>
        <dbReference type="ARBA" id="ARBA00022490"/>
    </source>
</evidence>
<dbReference type="CTD" id="49077"/>
<sequence>MLPENIDQQIMALEKQELEAPNGVASLQLYTELFAAYLFKNELSQARFLWKRIPQNIKSGNAELERMFTVLQCLWSNKNFEFYKAITYEWSKPIAKIMGELKEKVQAETINLIGRAYSSIFENVFVEMTNYSPDTVTETCKSLNWEVIDGPYPRLIIPKKPPVEKMAVTTCEDQLQKLTDFVSFLEN</sequence>
<dbReference type="AlphaFoldDB" id="A0A1B0DLI9"/>
<evidence type="ECO:0000313" key="8">
    <source>
        <dbReference type="Proteomes" id="UP000092462"/>
    </source>
</evidence>
<keyword evidence="4" id="KW-0736">Signalosome</keyword>
<evidence type="ECO:0000256" key="2">
    <source>
        <dbReference type="ARBA" id="ARBA00004496"/>
    </source>
</evidence>
<name>A0A1B0DLI9_PHLPP</name>
<dbReference type="OrthoDB" id="5351233at2759"/>
<protein>
    <recommendedName>
        <fullName evidence="6">CSN8/PSMD8/EIF3K domain-containing protein</fullName>
    </recommendedName>
</protein>
<dbReference type="InterPro" id="IPR033464">
    <property type="entry name" value="CSN8_PSD8_EIF3K"/>
</dbReference>
<dbReference type="Pfam" id="PF10075">
    <property type="entry name" value="CSN8_PSD8_EIF3K"/>
    <property type="match status" value="1"/>
</dbReference>
<dbReference type="KEGG" id="ppap:129805830"/>
<dbReference type="EnsemblMetazoa" id="PPAI009229-RA">
    <property type="protein sequence ID" value="PPAI009229-PA"/>
    <property type="gene ID" value="PPAI009229"/>
</dbReference>
<reference evidence="7" key="1">
    <citation type="submission" date="2022-08" db="UniProtKB">
        <authorList>
            <consortium name="EnsemblMetazoa"/>
        </authorList>
    </citation>
    <scope>IDENTIFICATION</scope>
    <source>
        <strain evidence="7">Israel</strain>
    </source>
</reference>
<dbReference type="GeneID" id="129805830"/>